<sequence>MLNAIVAGTVPVYFGHSDTVATVFNPKRFIHCKFDVEKLKREGAHLSHENEARIEFVKKNSDTLEGLKTCIERIKRVDQDDKLWREIVSHPMLPNNQIEGTHWDLRPMARALRDAIDLLEPTWL</sequence>
<accession>A0A7S2U0I7</accession>
<evidence type="ECO:0000313" key="1">
    <source>
        <dbReference type="EMBL" id="CAD9775525.1"/>
    </source>
</evidence>
<reference evidence="1" key="1">
    <citation type="submission" date="2021-01" db="EMBL/GenBank/DDBJ databases">
        <authorList>
            <person name="Corre E."/>
            <person name="Pelletier E."/>
            <person name="Niang G."/>
            <person name="Scheremetjew M."/>
            <person name="Finn R."/>
            <person name="Kale V."/>
            <person name="Holt S."/>
            <person name="Cochrane G."/>
            <person name="Meng A."/>
            <person name="Brown T."/>
            <person name="Cohen L."/>
        </authorList>
    </citation>
    <scope>NUCLEOTIDE SEQUENCE</scope>
    <source>
        <strain evidence="1">CCMP622</strain>
    </source>
</reference>
<dbReference type="InterPro" id="IPR038577">
    <property type="entry name" value="GT10-like_C_sf"/>
</dbReference>
<protein>
    <submittedName>
        <fullName evidence="1">Uncharacterized protein</fullName>
    </submittedName>
</protein>
<proteinExistence type="predicted"/>
<dbReference type="SUPFAM" id="SSF53756">
    <property type="entry name" value="UDP-Glycosyltransferase/glycogen phosphorylase"/>
    <property type="match status" value="1"/>
</dbReference>
<organism evidence="1">
    <name type="scientific">Lotharella oceanica</name>
    <dbReference type="NCBI Taxonomy" id="641309"/>
    <lineage>
        <taxon>Eukaryota</taxon>
        <taxon>Sar</taxon>
        <taxon>Rhizaria</taxon>
        <taxon>Cercozoa</taxon>
        <taxon>Chlorarachniophyceae</taxon>
        <taxon>Lotharella</taxon>
    </lineage>
</organism>
<name>A0A7S2U0I7_9EUKA</name>
<dbReference type="EMBL" id="HBHP01031658">
    <property type="protein sequence ID" value="CAD9775525.1"/>
    <property type="molecule type" value="Transcribed_RNA"/>
</dbReference>
<dbReference type="Gene3D" id="3.40.50.11660">
    <property type="entry name" value="Glycosyl transferase family 10, C-terminal domain"/>
    <property type="match status" value="1"/>
</dbReference>
<dbReference type="AlphaFoldDB" id="A0A7S2U0I7"/>
<gene>
    <name evidence="1" type="ORF">LSP00402_LOCUS19522</name>
</gene>